<accession>A0A5P9QCG0</accession>
<dbReference type="InterPro" id="IPR007404">
    <property type="entry name" value="YdjM-like"/>
</dbReference>
<keyword evidence="1" id="KW-1133">Transmembrane helix</keyword>
<feature type="transmembrane region" description="Helical" evidence="1">
    <location>
        <begin position="229"/>
        <end position="248"/>
    </location>
</feature>
<evidence type="ECO:0000256" key="1">
    <source>
        <dbReference type="SAM" id="Phobius"/>
    </source>
</evidence>
<proteinExistence type="predicted"/>
<feature type="transmembrane region" description="Helical" evidence="1">
    <location>
        <begin position="139"/>
        <end position="156"/>
    </location>
</feature>
<reference evidence="2 3" key="1">
    <citation type="submission" date="2019-10" db="EMBL/GenBank/DDBJ databases">
        <title>Genome sequence of Luteimicrobium xylanilyticum HY-24.</title>
        <authorList>
            <person name="Kim D.Y."/>
            <person name="Park H.-Y."/>
        </authorList>
    </citation>
    <scope>NUCLEOTIDE SEQUENCE [LARGE SCALE GENOMIC DNA]</scope>
    <source>
        <strain evidence="2 3">HY-24</strain>
    </source>
</reference>
<gene>
    <name evidence="2" type="ORF">KDY119_01664</name>
</gene>
<feature type="transmembrane region" description="Helical" evidence="1">
    <location>
        <begin position="109"/>
        <end position="127"/>
    </location>
</feature>
<dbReference type="KEGG" id="lxl:KDY119_01664"/>
<evidence type="ECO:0000313" key="2">
    <source>
        <dbReference type="EMBL" id="QFU98155.1"/>
    </source>
</evidence>
<dbReference type="RefSeq" id="WP_036950400.1">
    <property type="nucleotide sequence ID" value="NZ_BAABIH010000027.1"/>
</dbReference>
<protein>
    <recommendedName>
        <fullName evidence="4">Membrane-bound metal-dependent hydrolase</fullName>
    </recommendedName>
</protein>
<dbReference type="OrthoDB" id="3425909at2"/>
<organism evidence="2 3">
    <name type="scientific">Luteimicrobium xylanilyticum</name>
    <dbReference type="NCBI Taxonomy" id="1133546"/>
    <lineage>
        <taxon>Bacteria</taxon>
        <taxon>Bacillati</taxon>
        <taxon>Actinomycetota</taxon>
        <taxon>Actinomycetes</taxon>
        <taxon>Micrococcales</taxon>
        <taxon>Luteimicrobium</taxon>
    </lineage>
</organism>
<keyword evidence="3" id="KW-1185">Reference proteome</keyword>
<sequence length="268" mass="27940">MMGGHHAASGAAAWVAVTATAPFAFGWYPVSHVGVATGAVVCAGAALLPDADHHDGTIANSLPPVSHWVCRGVGAISGGHRHGTHSILGIAVFTGLAWLLGHWRTPVEGFGVVDVGAGVLAVLLASYALKALRLVRGKILPWLGALTLATLVAFFSPTEWTWLPLAVGIGCAVHVVGDILTTGGVPLLWPYRHRPPRWWAGTNVLNDVWKRGGNVALPILGDAGSWREWVLLVPVSAYAVLGVGWALLEQMGMDTADAYARVAAVVGS</sequence>
<evidence type="ECO:0008006" key="4">
    <source>
        <dbReference type="Google" id="ProtNLM"/>
    </source>
</evidence>
<keyword evidence="1" id="KW-0812">Transmembrane</keyword>
<dbReference type="Proteomes" id="UP000326702">
    <property type="component" value="Chromosome"/>
</dbReference>
<feature type="transmembrane region" description="Helical" evidence="1">
    <location>
        <begin position="86"/>
        <end position="103"/>
    </location>
</feature>
<dbReference type="Pfam" id="PF04307">
    <property type="entry name" value="YdjM"/>
    <property type="match status" value="2"/>
</dbReference>
<name>A0A5P9QCG0_9MICO</name>
<dbReference type="AlphaFoldDB" id="A0A5P9QCG0"/>
<keyword evidence="1" id="KW-0472">Membrane</keyword>
<evidence type="ECO:0000313" key="3">
    <source>
        <dbReference type="Proteomes" id="UP000326702"/>
    </source>
</evidence>
<feature type="transmembrane region" description="Helical" evidence="1">
    <location>
        <begin position="162"/>
        <end position="189"/>
    </location>
</feature>
<dbReference type="EMBL" id="CP045529">
    <property type="protein sequence ID" value="QFU98155.1"/>
    <property type="molecule type" value="Genomic_DNA"/>
</dbReference>